<dbReference type="EMBL" id="JACIJK010000001">
    <property type="protein sequence ID" value="MBB5713744.1"/>
    <property type="molecule type" value="Genomic_DNA"/>
</dbReference>
<dbReference type="InterPro" id="IPR004556">
    <property type="entry name" value="HemK-like"/>
</dbReference>
<evidence type="ECO:0000259" key="6">
    <source>
        <dbReference type="Pfam" id="PF17827"/>
    </source>
</evidence>
<dbReference type="PROSITE" id="PS00092">
    <property type="entry name" value="N6_MTASE"/>
    <property type="match status" value="1"/>
</dbReference>
<dbReference type="RefSeq" id="WP_425506152.1">
    <property type="nucleotide sequence ID" value="NZ_JACIJK010000001.1"/>
</dbReference>
<dbReference type="InterPro" id="IPR050320">
    <property type="entry name" value="N5-glutamine_MTase"/>
</dbReference>
<dbReference type="GO" id="GO:0032259">
    <property type="term" value="P:methylation"/>
    <property type="evidence" value="ECO:0007669"/>
    <property type="project" value="UniProtKB-KW"/>
</dbReference>
<dbReference type="PANTHER" id="PTHR18895:SF74">
    <property type="entry name" value="MTRF1L RELEASE FACTOR GLUTAMINE METHYLTRANSFERASE"/>
    <property type="match status" value="1"/>
</dbReference>
<proteinExistence type="inferred from homology"/>
<keyword evidence="1 4" id="KW-0489">Methyltransferase</keyword>
<dbReference type="Gene3D" id="1.10.8.10">
    <property type="entry name" value="DNA helicase RuvA subunit, C-terminal domain"/>
    <property type="match status" value="1"/>
</dbReference>
<dbReference type="NCBIfam" id="TIGR00536">
    <property type="entry name" value="hemK_fam"/>
    <property type="match status" value="1"/>
</dbReference>
<comment type="function">
    <text evidence="4">Methylates the class 1 translation termination release factors RF1/PrfA and RF2/PrfB on the glutamine residue of the universally conserved GGQ motif.</text>
</comment>
<dbReference type="InterPro" id="IPR040758">
    <property type="entry name" value="PrmC_N"/>
</dbReference>
<feature type="binding site" evidence="4">
    <location>
        <position position="150"/>
    </location>
    <ligand>
        <name>S-adenosyl-L-methionine</name>
        <dbReference type="ChEBI" id="CHEBI:59789"/>
    </ligand>
</feature>
<dbReference type="InterPro" id="IPR025714">
    <property type="entry name" value="Methyltranfer_dom"/>
</dbReference>
<evidence type="ECO:0000259" key="5">
    <source>
        <dbReference type="Pfam" id="PF13847"/>
    </source>
</evidence>
<comment type="catalytic activity">
    <reaction evidence="4">
        <text>L-glutaminyl-[peptide chain release factor] + S-adenosyl-L-methionine = N(5)-methyl-L-glutaminyl-[peptide chain release factor] + S-adenosyl-L-homocysteine + H(+)</text>
        <dbReference type="Rhea" id="RHEA:42896"/>
        <dbReference type="Rhea" id="RHEA-COMP:10271"/>
        <dbReference type="Rhea" id="RHEA-COMP:10272"/>
        <dbReference type="ChEBI" id="CHEBI:15378"/>
        <dbReference type="ChEBI" id="CHEBI:30011"/>
        <dbReference type="ChEBI" id="CHEBI:57856"/>
        <dbReference type="ChEBI" id="CHEBI:59789"/>
        <dbReference type="ChEBI" id="CHEBI:61891"/>
        <dbReference type="EC" id="2.1.1.297"/>
    </reaction>
</comment>
<name>A0A7W9BB38_9SPHN</name>
<dbReference type="Gene3D" id="3.40.50.150">
    <property type="entry name" value="Vaccinia Virus protein VP39"/>
    <property type="match status" value="1"/>
</dbReference>
<keyword evidence="2 4" id="KW-0808">Transferase</keyword>
<dbReference type="GO" id="GO:0003676">
    <property type="term" value="F:nucleic acid binding"/>
    <property type="evidence" value="ECO:0007669"/>
    <property type="project" value="InterPro"/>
</dbReference>
<dbReference type="InterPro" id="IPR002052">
    <property type="entry name" value="DNA_methylase_N6_adenine_CS"/>
</dbReference>
<dbReference type="InterPro" id="IPR019874">
    <property type="entry name" value="RF_methyltr_PrmC"/>
</dbReference>
<feature type="binding site" evidence="4">
    <location>
        <begin position="193"/>
        <end position="196"/>
    </location>
    <ligand>
        <name>substrate</name>
    </ligand>
</feature>
<feature type="domain" description="Methyltransferase" evidence="5">
    <location>
        <begin position="122"/>
        <end position="194"/>
    </location>
</feature>
<accession>A0A7W9BB38</accession>
<dbReference type="EC" id="2.1.1.297" evidence="4"/>
<dbReference type="CDD" id="cd02440">
    <property type="entry name" value="AdoMet_MTases"/>
    <property type="match status" value="1"/>
</dbReference>
<keyword evidence="3 4" id="KW-0949">S-adenosyl-L-methionine</keyword>
<comment type="similarity">
    <text evidence="4">Belongs to the protein N5-glutamine methyltransferase family. PrmC subfamily.</text>
</comment>
<dbReference type="GO" id="GO:0102559">
    <property type="term" value="F:peptide chain release factor N(5)-glutamine methyltransferase activity"/>
    <property type="evidence" value="ECO:0007669"/>
    <property type="project" value="UniProtKB-EC"/>
</dbReference>
<reference evidence="7 8" key="1">
    <citation type="submission" date="2020-08" db="EMBL/GenBank/DDBJ databases">
        <title>Genomic Encyclopedia of Type Strains, Phase IV (KMG-IV): sequencing the most valuable type-strain genomes for metagenomic binning, comparative biology and taxonomic classification.</title>
        <authorList>
            <person name="Goeker M."/>
        </authorList>
    </citation>
    <scope>NUCLEOTIDE SEQUENCE [LARGE SCALE GENOMIC DNA]</scope>
    <source>
        <strain evidence="7 8">DSM 100044</strain>
    </source>
</reference>
<keyword evidence="8" id="KW-1185">Reference proteome</keyword>
<evidence type="ECO:0000256" key="3">
    <source>
        <dbReference type="ARBA" id="ARBA00022691"/>
    </source>
</evidence>
<evidence type="ECO:0000256" key="2">
    <source>
        <dbReference type="ARBA" id="ARBA00022679"/>
    </source>
</evidence>
<dbReference type="PANTHER" id="PTHR18895">
    <property type="entry name" value="HEMK METHYLTRANSFERASE"/>
    <property type="match status" value="1"/>
</dbReference>
<evidence type="ECO:0000313" key="8">
    <source>
        <dbReference type="Proteomes" id="UP000546200"/>
    </source>
</evidence>
<dbReference type="NCBIfam" id="TIGR03534">
    <property type="entry name" value="RF_mod_PrmC"/>
    <property type="match status" value="1"/>
</dbReference>
<dbReference type="AlphaFoldDB" id="A0A7W9BB38"/>
<feature type="binding site" evidence="4">
    <location>
        <position position="179"/>
    </location>
    <ligand>
        <name>S-adenosyl-L-methionine</name>
        <dbReference type="ChEBI" id="CHEBI:59789"/>
    </ligand>
</feature>
<protein>
    <recommendedName>
        <fullName evidence="4">Release factor glutamine methyltransferase</fullName>
        <shortName evidence="4">RF MTase</shortName>
        <ecNumber evidence="4">2.1.1.297</ecNumber>
    </recommendedName>
    <alternativeName>
        <fullName evidence="4">N5-glutamine methyltransferase PrmC</fullName>
    </alternativeName>
    <alternativeName>
        <fullName evidence="4">Protein-(glutamine-N5) MTase PrmC</fullName>
    </alternativeName>
    <alternativeName>
        <fullName evidence="4">Protein-glutamine N-methyltransferase PrmC</fullName>
    </alternativeName>
</protein>
<sequence>MTETGDRGPVHPVVRAAITAAAARFGFSETPRLDAELLMAHALGTSREAMLLGQLNDPAPDGFAALVERRAAHEPVAYITGVRDFWTISLAVGPGVLIPRADSETLLEAAVDHFRGTSGPATILDLGTGPGTLLFAALAEWPRARGLGIDASEQALEYAARNARQLGLAQRARLERGDWLAGHDERFDLVLCNPPYVETGAPLSPEVRDWEPAAALFAGAEGLDDYRRLAPQIATALAPGGVGCIEIGAEQGPAAAALFRDAGLRVNIRRDLAGHQRCLVATS</sequence>
<feature type="binding site" evidence="4">
    <location>
        <begin position="127"/>
        <end position="131"/>
    </location>
    <ligand>
        <name>S-adenosyl-L-methionine</name>
        <dbReference type="ChEBI" id="CHEBI:59789"/>
    </ligand>
</feature>
<dbReference type="Proteomes" id="UP000546200">
    <property type="component" value="Unassembled WGS sequence"/>
</dbReference>
<gene>
    <name evidence="4" type="primary">prmC</name>
    <name evidence="7" type="ORF">FHS94_000563</name>
</gene>
<evidence type="ECO:0000256" key="4">
    <source>
        <dbReference type="HAMAP-Rule" id="MF_02126"/>
    </source>
</evidence>
<dbReference type="HAMAP" id="MF_02126">
    <property type="entry name" value="RF_methyltr_PrmC"/>
    <property type="match status" value="1"/>
</dbReference>
<evidence type="ECO:0000313" key="7">
    <source>
        <dbReference type="EMBL" id="MBB5713744.1"/>
    </source>
</evidence>
<dbReference type="InterPro" id="IPR029063">
    <property type="entry name" value="SAM-dependent_MTases_sf"/>
</dbReference>
<evidence type="ECO:0000256" key="1">
    <source>
        <dbReference type="ARBA" id="ARBA00022603"/>
    </source>
</evidence>
<dbReference type="SUPFAM" id="SSF53335">
    <property type="entry name" value="S-adenosyl-L-methionine-dependent methyltransferases"/>
    <property type="match status" value="1"/>
</dbReference>
<feature type="binding site" evidence="4">
    <location>
        <position position="193"/>
    </location>
    <ligand>
        <name>S-adenosyl-L-methionine</name>
        <dbReference type="ChEBI" id="CHEBI:59789"/>
    </ligand>
</feature>
<organism evidence="7 8">
    <name type="scientific">Sphingomonas aerophila</name>
    <dbReference type="NCBI Taxonomy" id="1344948"/>
    <lineage>
        <taxon>Bacteria</taxon>
        <taxon>Pseudomonadati</taxon>
        <taxon>Pseudomonadota</taxon>
        <taxon>Alphaproteobacteria</taxon>
        <taxon>Sphingomonadales</taxon>
        <taxon>Sphingomonadaceae</taxon>
        <taxon>Sphingomonas</taxon>
    </lineage>
</organism>
<dbReference type="Pfam" id="PF13847">
    <property type="entry name" value="Methyltransf_31"/>
    <property type="match status" value="1"/>
</dbReference>
<feature type="domain" description="Release factor glutamine methyltransferase N-terminal" evidence="6">
    <location>
        <begin position="17"/>
        <end position="81"/>
    </location>
</feature>
<dbReference type="Pfam" id="PF17827">
    <property type="entry name" value="PrmC_N"/>
    <property type="match status" value="1"/>
</dbReference>
<comment type="caution">
    <text evidence="7">The sequence shown here is derived from an EMBL/GenBank/DDBJ whole genome shotgun (WGS) entry which is preliminary data.</text>
</comment>